<accession>F8L8J5</accession>
<gene>
    <name evidence="1" type="ordered locus">SNE_A12490</name>
</gene>
<dbReference type="eggNOG" id="ENOG50314KQ">
    <property type="taxonomic scope" value="Bacteria"/>
</dbReference>
<organism evidence="1 2">
    <name type="scientific">Simkania negevensis (strain ATCC VR-1471 / DSM 27360 / Z)</name>
    <dbReference type="NCBI Taxonomy" id="331113"/>
    <lineage>
        <taxon>Bacteria</taxon>
        <taxon>Pseudomonadati</taxon>
        <taxon>Chlamydiota</taxon>
        <taxon>Chlamydiia</taxon>
        <taxon>Parachlamydiales</taxon>
        <taxon>Simkaniaceae</taxon>
        <taxon>Simkania</taxon>
    </lineage>
</organism>
<evidence type="ECO:0000313" key="1">
    <source>
        <dbReference type="EMBL" id="CCB89126.1"/>
    </source>
</evidence>
<dbReference type="AlphaFoldDB" id="F8L8J5"/>
<evidence type="ECO:0000313" key="2">
    <source>
        <dbReference type="Proteomes" id="UP000000496"/>
    </source>
</evidence>
<name>F8L8J5_SIMNZ</name>
<sequence length="125" mass="14106">MDLDDLQPDQQKAILALIQTTSVAQAAKASKISVAKLWGLLKEEKFKKVLKTHRNEVFREALDGIKCSTTRAVNVLTALLDSDDEKIRRSAANDIIDKAIKAQELIEIEERIKTIEEMVCEQQKD</sequence>
<dbReference type="Proteomes" id="UP000000496">
    <property type="component" value="Chromosome gsn.131"/>
</dbReference>
<proteinExistence type="predicted"/>
<dbReference type="HOGENOM" id="CLU_1991186_0_0_0"/>
<reference key="1">
    <citation type="journal article" date="2011" name="Mol. Biol. Evol.">
        <title>Unity in variety -- the pan-genome of the Chlamydiae.</title>
        <authorList>
            <person name="Collingro A."/>
            <person name="Tischler P."/>
            <person name="Weinmaier T."/>
            <person name="Penz T."/>
            <person name="Heinz E."/>
            <person name="Brunham R.C."/>
            <person name="Read T.D."/>
            <person name="Bavoil P.M."/>
            <person name="Sachse K."/>
            <person name="Kahane S."/>
            <person name="Friedman M.G."/>
            <person name="Rattei T."/>
            <person name="Myers G.S.A."/>
            <person name="Horn M."/>
        </authorList>
    </citation>
    <scope>NUCLEOTIDE SEQUENCE</scope>
    <source>
        <strain>Z</strain>
    </source>
</reference>
<dbReference type="RefSeq" id="WP_013943593.1">
    <property type="nucleotide sequence ID" value="NC_015713.1"/>
</dbReference>
<dbReference type="EMBL" id="FR872582">
    <property type="protein sequence ID" value="CCB89126.1"/>
    <property type="molecule type" value="Genomic_DNA"/>
</dbReference>
<dbReference type="KEGG" id="sng:SNE_A12490"/>
<keyword evidence="2" id="KW-1185">Reference proteome</keyword>
<reference evidence="1 2" key="2">
    <citation type="journal article" date="2011" name="Mol. Biol. Evol.">
        <title>Unity in variety--the pan-genome of the Chlamydiae.</title>
        <authorList>
            <person name="Collingro A."/>
            <person name="Tischler P."/>
            <person name="Weinmaier T."/>
            <person name="Penz T."/>
            <person name="Heinz E."/>
            <person name="Brunham R.C."/>
            <person name="Read T.D."/>
            <person name="Bavoil P.M."/>
            <person name="Sachse K."/>
            <person name="Kahane S."/>
            <person name="Friedman M.G."/>
            <person name="Rattei T."/>
            <person name="Myers G.S."/>
            <person name="Horn M."/>
        </authorList>
    </citation>
    <scope>NUCLEOTIDE SEQUENCE [LARGE SCALE GENOMIC DNA]</scope>
    <source>
        <strain evidence="2">ATCC VR-1471 / Z</strain>
    </source>
</reference>
<protein>
    <submittedName>
        <fullName evidence="1">Uncharacterized protein</fullName>
    </submittedName>
</protein>
<dbReference type="STRING" id="331113.SNE_A12490"/>